<feature type="region of interest" description="Disordered" evidence="1">
    <location>
        <begin position="1"/>
        <end position="114"/>
    </location>
</feature>
<proteinExistence type="predicted"/>
<evidence type="ECO:0000313" key="2">
    <source>
        <dbReference type="EMBL" id="OAG06103.1"/>
    </source>
</evidence>
<dbReference type="EMBL" id="KV441552">
    <property type="protein sequence ID" value="OAG06103.1"/>
    <property type="molecule type" value="Genomic_DNA"/>
</dbReference>
<accession>A0A177CER2</accession>
<dbReference type="InParanoid" id="A0A177CER2"/>
<dbReference type="Proteomes" id="UP000077069">
    <property type="component" value="Unassembled WGS sequence"/>
</dbReference>
<dbReference type="AlphaFoldDB" id="A0A177CER2"/>
<evidence type="ECO:0000313" key="3">
    <source>
        <dbReference type="Proteomes" id="UP000077069"/>
    </source>
</evidence>
<keyword evidence="3" id="KW-1185">Reference proteome</keyword>
<reference evidence="2 3" key="1">
    <citation type="submission" date="2016-05" db="EMBL/GenBank/DDBJ databases">
        <title>Comparative analysis of secretome profiles of manganese(II)-oxidizing ascomycete fungi.</title>
        <authorList>
            <consortium name="DOE Joint Genome Institute"/>
            <person name="Zeiner C.A."/>
            <person name="Purvine S.O."/>
            <person name="Zink E.M."/>
            <person name="Wu S."/>
            <person name="Pasa-Tolic L."/>
            <person name="Chaput D.L."/>
            <person name="Haridas S."/>
            <person name="Grigoriev I.V."/>
            <person name="Santelli C.M."/>
            <person name="Hansel C.M."/>
        </authorList>
    </citation>
    <scope>NUCLEOTIDE SEQUENCE [LARGE SCALE GENOMIC DNA]</scope>
    <source>
        <strain evidence="2 3">AP3s5-JAC2a</strain>
    </source>
</reference>
<dbReference type="GeneID" id="28760019"/>
<dbReference type="RefSeq" id="XP_018036468.1">
    <property type="nucleotide sequence ID" value="XM_018176533.1"/>
</dbReference>
<dbReference type="OrthoDB" id="428159at2759"/>
<evidence type="ECO:0000256" key="1">
    <source>
        <dbReference type="SAM" id="MobiDB-lite"/>
    </source>
</evidence>
<name>A0A177CER2_9PLEO</name>
<dbReference type="STRING" id="1460663.A0A177CER2"/>
<feature type="compositionally biased region" description="Basic and acidic residues" evidence="1">
    <location>
        <begin position="19"/>
        <end position="40"/>
    </location>
</feature>
<sequence>MVAPSPSVQLVEEGSNVRLVEEGDRNAGEHNDASSTREEVQSNPDLYAPPAYTVMTTSGEESLDAEAFTPEKTPLLERSQSANRNDRPSPSYTPEGSASGSRVERPSSQGSSQVISARKLVEWTNDNANAIRCSVLNDRPATWTVKKKRGMALCPLAAAVLLREGILSTKHLQLVPSLLDRPSSSPRCDPHDPTDPLSAVIISSYDVIGDVLLGAVGGPIEVGQKLGPQGREMERNAALARLAQGSTWSRENPTENALMVGPKAIVHYGVGTYKGCRKIVETCIKTPMIYTHSLTRGFHNTPKLYGENLRTREEVFDLKSGLVVGGKTLVLGTYDGIKDFFWMPVKGAREEGVVGAGKGFCKGIGNMMCNFGEAACGTIGYSSYGIYKEIQNSASGGNLPARNVVLTLGEAEYEQANEEERRNVIKRWLQVQMRQM</sequence>
<gene>
    <name evidence="2" type="ORF">CC84DRAFT_1145964</name>
</gene>
<organism evidence="2 3">
    <name type="scientific">Paraphaeosphaeria sporulosa</name>
    <dbReference type="NCBI Taxonomy" id="1460663"/>
    <lineage>
        <taxon>Eukaryota</taxon>
        <taxon>Fungi</taxon>
        <taxon>Dikarya</taxon>
        <taxon>Ascomycota</taxon>
        <taxon>Pezizomycotina</taxon>
        <taxon>Dothideomycetes</taxon>
        <taxon>Pleosporomycetidae</taxon>
        <taxon>Pleosporales</taxon>
        <taxon>Massarineae</taxon>
        <taxon>Didymosphaeriaceae</taxon>
        <taxon>Paraphaeosphaeria</taxon>
    </lineage>
</organism>
<feature type="compositionally biased region" description="Polar residues" evidence="1">
    <location>
        <begin position="78"/>
        <end position="114"/>
    </location>
</feature>
<protein>
    <submittedName>
        <fullName evidence="2">Uncharacterized protein</fullName>
    </submittedName>
</protein>